<keyword evidence="1" id="KW-0175">Coiled coil</keyword>
<reference evidence="4 5" key="1">
    <citation type="submission" date="2021-12" db="EMBL/GenBank/DDBJ databases">
        <title>Genome sequencing of bacteria with rrn-lacking chromosome and rrn-plasmid.</title>
        <authorList>
            <person name="Anda M."/>
            <person name="Iwasaki W."/>
        </authorList>
    </citation>
    <scope>NUCLEOTIDE SEQUENCE [LARGE SCALE GENOMIC DNA]</scope>
    <source>
        <strain evidence="4 5">DSM 100852</strain>
        <plasmid evidence="4 5">pFA2</plasmid>
    </source>
</reference>
<dbReference type="InterPro" id="IPR003018">
    <property type="entry name" value="GAF"/>
</dbReference>
<evidence type="ECO:0000259" key="3">
    <source>
        <dbReference type="SMART" id="SM00065"/>
    </source>
</evidence>
<accession>A0AAU9CXT5</accession>
<sequence>MGFFSQVMDLGIHHAGDDFIEQQNYRASNVASVALGLAAFPFITASFISIPETAIYPGITLLLCIISLFLNKNGANKAGRFVLSISGIIGGTGYQFGLLEEGDPLLVSIFVVCVSLLTMPWVFIRLSEKTELFFSNLVCIGLVLLQLFGTERFDAASDGGVTDLFRTGGMYYGSFIIAIIFISLSAFCIRWVNEQVVSQNVKLVTGMEETNRELQGNSSKLEEYIDQLEEKRKEDERRKWQSDGITALSGVIRPGVLLEEVQDELISMLVRYLEANQGALYTVSDAKENEESHINISACYAYDRKKFVNKRIEIGEGLVGQVCLEKEPVFMTEIPQGYFMITSGLGEALPTSLVIIPLIHNEEVEGVLEIASFKVMDEHERDFLEEAGKLIGAFIASNRVASKTQVLLDETRVQTQRLREQEEELRQNMEEMTATQEQWSRRKEELEEEVFNLKKENKDFKNQLATV</sequence>
<feature type="domain" description="GAF" evidence="3">
    <location>
        <begin position="257"/>
        <end position="405"/>
    </location>
</feature>
<keyword evidence="2" id="KW-1133">Transmembrane helix</keyword>
<dbReference type="Pfam" id="PF13185">
    <property type="entry name" value="GAF_2"/>
    <property type="match status" value="1"/>
</dbReference>
<evidence type="ECO:0000313" key="4">
    <source>
        <dbReference type="EMBL" id="BDD11792.1"/>
    </source>
</evidence>
<feature type="transmembrane region" description="Helical" evidence="2">
    <location>
        <begin position="30"/>
        <end position="48"/>
    </location>
</feature>
<protein>
    <recommendedName>
        <fullName evidence="3">GAF domain-containing protein</fullName>
    </recommendedName>
</protein>
<keyword evidence="4" id="KW-0614">Plasmid</keyword>
<feature type="transmembrane region" description="Helical" evidence="2">
    <location>
        <begin position="169"/>
        <end position="192"/>
    </location>
</feature>
<proteinExistence type="predicted"/>
<dbReference type="EMBL" id="AP025316">
    <property type="protein sequence ID" value="BDD11792.1"/>
    <property type="molecule type" value="Genomic_DNA"/>
</dbReference>
<geneLocation type="plasmid" evidence="4 5">
    <name>pFA2</name>
</geneLocation>
<feature type="transmembrane region" description="Helical" evidence="2">
    <location>
        <begin position="54"/>
        <end position="71"/>
    </location>
</feature>
<keyword evidence="2" id="KW-0472">Membrane</keyword>
<dbReference type="SMART" id="SM00065">
    <property type="entry name" value="GAF"/>
    <property type="match status" value="1"/>
</dbReference>
<name>A0AAU9CXT5_9BACT</name>
<dbReference type="Proteomes" id="UP001348817">
    <property type="component" value="Plasmid pFA2"/>
</dbReference>
<dbReference type="RefSeq" id="WP_338395192.1">
    <property type="nucleotide sequence ID" value="NZ_AP025316.1"/>
</dbReference>
<keyword evidence="2" id="KW-0812">Transmembrane</keyword>
<organism evidence="4 5">
    <name type="scientific">Fulvitalea axinellae</name>
    <dbReference type="NCBI Taxonomy" id="1182444"/>
    <lineage>
        <taxon>Bacteria</taxon>
        <taxon>Pseudomonadati</taxon>
        <taxon>Bacteroidota</taxon>
        <taxon>Cytophagia</taxon>
        <taxon>Cytophagales</taxon>
        <taxon>Persicobacteraceae</taxon>
        <taxon>Fulvitalea</taxon>
    </lineage>
</organism>
<feature type="transmembrane region" description="Helical" evidence="2">
    <location>
        <begin position="105"/>
        <end position="124"/>
    </location>
</feature>
<feature type="transmembrane region" description="Helical" evidence="2">
    <location>
        <begin position="78"/>
        <end position="99"/>
    </location>
</feature>
<feature type="transmembrane region" description="Helical" evidence="2">
    <location>
        <begin position="131"/>
        <end position="149"/>
    </location>
</feature>
<keyword evidence="5" id="KW-1185">Reference proteome</keyword>
<evidence type="ECO:0000256" key="2">
    <source>
        <dbReference type="SAM" id="Phobius"/>
    </source>
</evidence>
<dbReference type="SUPFAM" id="SSF55781">
    <property type="entry name" value="GAF domain-like"/>
    <property type="match status" value="1"/>
</dbReference>
<dbReference type="AlphaFoldDB" id="A0AAU9CXT5"/>
<feature type="coiled-coil region" evidence="1">
    <location>
        <begin position="207"/>
        <end position="238"/>
    </location>
</feature>
<gene>
    <name evidence="4" type="ORF">FUAX_42240</name>
</gene>
<evidence type="ECO:0000313" key="5">
    <source>
        <dbReference type="Proteomes" id="UP001348817"/>
    </source>
</evidence>
<dbReference type="Gene3D" id="3.30.450.40">
    <property type="match status" value="1"/>
</dbReference>
<evidence type="ECO:0000256" key="1">
    <source>
        <dbReference type="SAM" id="Coils"/>
    </source>
</evidence>
<feature type="coiled-coil region" evidence="1">
    <location>
        <begin position="408"/>
        <end position="463"/>
    </location>
</feature>
<dbReference type="InterPro" id="IPR029016">
    <property type="entry name" value="GAF-like_dom_sf"/>
</dbReference>
<dbReference type="KEGG" id="fax:FUAX_42240"/>